<reference evidence="6 7" key="1">
    <citation type="submission" date="2018-12" db="EMBL/GenBank/DDBJ databases">
        <authorList>
            <consortium name="Pathogen Informatics"/>
        </authorList>
    </citation>
    <scope>NUCLEOTIDE SEQUENCE [LARGE SCALE GENOMIC DNA]</scope>
    <source>
        <strain evidence="6 7">NCTC7357</strain>
    </source>
</reference>
<keyword evidence="3" id="KW-0964">Secreted</keyword>
<dbReference type="Gene3D" id="1.20.1710.10">
    <property type="entry name" value="IpaD-like"/>
    <property type="match status" value="1"/>
</dbReference>
<dbReference type="EMBL" id="LR134334">
    <property type="protein sequence ID" value="VEF72690.1"/>
    <property type="molecule type" value="Genomic_DNA"/>
</dbReference>
<evidence type="ECO:0000313" key="7">
    <source>
        <dbReference type="Proteomes" id="UP000277437"/>
    </source>
</evidence>
<protein>
    <submittedName>
        <fullName evidence="6">Protein SipD</fullName>
    </submittedName>
</protein>
<evidence type="ECO:0000313" key="6">
    <source>
        <dbReference type="EMBL" id="VEF72690.1"/>
    </source>
</evidence>
<accession>A0AAX3FTB3</accession>
<evidence type="ECO:0000256" key="4">
    <source>
        <dbReference type="ARBA" id="ARBA00023026"/>
    </source>
</evidence>
<gene>
    <name evidence="6" type="primary">sipD</name>
    <name evidence="6" type="ORF">NCTC7357_00926</name>
</gene>
<comment type="subcellular location">
    <subcellularLocation>
        <location evidence="1">Secreted</location>
    </subcellularLocation>
</comment>
<keyword evidence="5" id="KW-0175">Coiled coil</keyword>
<dbReference type="GO" id="GO:0005576">
    <property type="term" value="C:extracellular region"/>
    <property type="evidence" value="ECO:0007669"/>
    <property type="project" value="UniProtKB-SubCell"/>
</dbReference>
<dbReference type="InterPro" id="IPR009483">
    <property type="entry name" value="IpaD/BipD/SipD"/>
</dbReference>
<evidence type="ECO:0000256" key="2">
    <source>
        <dbReference type="ARBA" id="ARBA00007741"/>
    </source>
</evidence>
<evidence type="ECO:0000256" key="3">
    <source>
        <dbReference type="ARBA" id="ARBA00022525"/>
    </source>
</evidence>
<dbReference type="RefSeq" id="WP_124324718.1">
    <property type="nucleotide sequence ID" value="NZ_CP118137.1"/>
</dbReference>
<evidence type="ECO:0000256" key="5">
    <source>
        <dbReference type="ARBA" id="ARBA00023054"/>
    </source>
</evidence>
<sequence>MLIPPNTSTSSSPQIATTLSTAHVADTQVPDAEVNQRHVPLALEQSVRSVVSRLDSLNARLSDVSVAVKAVSSPTVAAPADGLRDGFKARHAEGVKTQAAVQGLLEKLEASKVPAHRVEAELRKLATLEASSAPEFKQSNYSFAEKAGKQLRGLQGVPQGIQNGLGQANGSDEFFQQLLEMIGFIKGDYLSVYESLLTKYSDFYKEFNQTIMAKMGGWIEGKNDGKEVEVKGELRDALEKLRWKYYGAPTGALYPTDGSSTTQENAKKWAKAMGLPDSCVRKFADGTYRVMMDLSPLQKMIDAAPSNAETWNSAKFQAWQTGFNSQEGDLKNQLQLFTTKYGSANSYHENFNKILSSQLSQYAEMLKAIASGIG</sequence>
<dbReference type="Pfam" id="PF06511">
    <property type="entry name" value="T3SS_TC"/>
    <property type="match status" value="1"/>
</dbReference>
<comment type="similarity">
    <text evidence="2">Belongs to the invasin protein D family.</text>
</comment>
<dbReference type="InterPro" id="IPR036708">
    <property type="entry name" value="BipD-like_sf"/>
</dbReference>
<dbReference type="AlphaFoldDB" id="A0AAX3FTB3"/>
<keyword evidence="4" id="KW-0843">Virulence</keyword>
<dbReference type="SUPFAM" id="SSF140693">
    <property type="entry name" value="IpaD-like"/>
    <property type="match status" value="1"/>
</dbReference>
<evidence type="ECO:0000256" key="1">
    <source>
        <dbReference type="ARBA" id="ARBA00004613"/>
    </source>
</evidence>
<name>A0AAX3FTB3_9PSED</name>
<dbReference type="Proteomes" id="UP000277437">
    <property type="component" value="Chromosome"/>
</dbReference>
<organism evidence="6 7">
    <name type="scientific">Pseudomonas chlororaphis</name>
    <dbReference type="NCBI Taxonomy" id="587753"/>
    <lineage>
        <taxon>Bacteria</taxon>
        <taxon>Pseudomonadati</taxon>
        <taxon>Pseudomonadota</taxon>
        <taxon>Gammaproteobacteria</taxon>
        <taxon>Pseudomonadales</taxon>
        <taxon>Pseudomonadaceae</taxon>
        <taxon>Pseudomonas</taxon>
    </lineage>
</organism>
<proteinExistence type="inferred from homology"/>